<accession>A0A835FTJ9</accession>
<name>A0A835FTJ9_9POAL</name>
<dbReference type="OrthoDB" id="689746at2759"/>
<dbReference type="EMBL" id="JACEFO010000229">
    <property type="protein sequence ID" value="KAF8776191.1"/>
    <property type="molecule type" value="Genomic_DNA"/>
</dbReference>
<dbReference type="PANTHER" id="PTHR33086">
    <property type="entry name" value="OS05G0468200 PROTEIN-RELATED"/>
    <property type="match status" value="1"/>
</dbReference>
<dbReference type="AlphaFoldDB" id="A0A835FTJ9"/>
<evidence type="ECO:0000259" key="1">
    <source>
        <dbReference type="Pfam" id="PF07762"/>
    </source>
</evidence>
<dbReference type="Pfam" id="PF07762">
    <property type="entry name" value="DUF1618"/>
    <property type="match status" value="1"/>
</dbReference>
<evidence type="ECO:0000313" key="3">
    <source>
        <dbReference type="Proteomes" id="UP000636709"/>
    </source>
</evidence>
<dbReference type="InterPro" id="IPR011676">
    <property type="entry name" value="DUF1618"/>
</dbReference>
<protein>
    <recommendedName>
        <fullName evidence="1">DUF1618 domain-containing protein</fullName>
    </recommendedName>
</protein>
<proteinExistence type="predicted"/>
<gene>
    <name evidence="2" type="ORF">HU200_003885</name>
</gene>
<dbReference type="PANTHER" id="PTHR33086:SF54">
    <property type="entry name" value="DUF1618 DOMAIN-CONTAINING PROTEIN"/>
    <property type="match status" value="1"/>
</dbReference>
<comment type="caution">
    <text evidence="2">The sequence shown here is derived from an EMBL/GenBank/DDBJ whole genome shotgun (WGS) entry which is preliminary data.</text>
</comment>
<evidence type="ECO:0000313" key="2">
    <source>
        <dbReference type="EMBL" id="KAF8776191.1"/>
    </source>
</evidence>
<sequence>MCTDEPESGHGWNKIECASKRAYGCGQHATGAAEGLTLYARLGEDPLLTSSLAIRITDEAFRRFDSEIQLTCPLKDDDTLVGGQTMAAGTVQMADEQGLTVIFLAFCRQFCSDLAYYLVYDKATASLSLIQYVPDRFEAVCTTKPVVKRNGSGDFELFVMALDELSPAPCKVLCACTPETRANPAASGGNGPWQTKKPIQIQHEDIQSKYGIWADLSRGLVYCHLDTSDDDMDFGFIGLPRECLLDEDEDDDDDGNATRTMSCVRDSIWFVCIDRHATDPKDDLVKMWALKGGNLFQNHPRWEKMVEVRASELWGFDGFD</sequence>
<reference evidence="2" key="1">
    <citation type="submission" date="2020-07" db="EMBL/GenBank/DDBJ databases">
        <title>Genome sequence and genetic diversity analysis of an under-domesticated orphan crop, white fonio (Digitaria exilis).</title>
        <authorList>
            <person name="Bennetzen J.L."/>
            <person name="Chen S."/>
            <person name="Ma X."/>
            <person name="Wang X."/>
            <person name="Yssel A.E.J."/>
            <person name="Chaluvadi S.R."/>
            <person name="Johnson M."/>
            <person name="Gangashetty P."/>
            <person name="Hamidou F."/>
            <person name="Sanogo M.D."/>
            <person name="Zwaenepoel A."/>
            <person name="Wallace J."/>
            <person name="Van De Peer Y."/>
            <person name="Van Deynze A."/>
        </authorList>
    </citation>
    <scope>NUCLEOTIDE SEQUENCE</scope>
    <source>
        <tissue evidence="2">Leaves</tissue>
    </source>
</reference>
<organism evidence="2 3">
    <name type="scientific">Digitaria exilis</name>
    <dbReference type="NCBI Taxonomy" id="1010633"/>
    <lineage>
        <taxon>Eukaryota</taxon>
        <taxon>Viridiplantae</taxon>
        <taxon>Streptophyta</taxon>
        <taxon>Embryophyta</taxon>
        <taxon>Tracheophyta</taxon>
        <taxon>Spermatophyta</taxon>
        <taxon>Magnoliopsida</taxon>
        <taxon>Liliopsida</taxon>
        <taxon>Poales</taxon>
        <taxon>Poaceae</taxon>
        <taxon>PACMAD clade</taxon>
        <taxon>Panicoideae</taxon>
        <taxon>Panicodae</taxon>
        <taxon>Paniceae</taxon>
        <taxon>Anthephorinae</taxon>
        <taxon>Digitaria</taxon>
    </lineage>
</organism>
<dbReference type="Proteomes" id="UP000636709">
    <property type="component" value="Unassembled WGS sequence"/>
</dbReference>
<keyword evidence="3" id="KW-1185">Reference proteome</keyword>
<feature type="domain" description="DUF1618" evidence="1">
    <location>
        <begin position="213"/>
        <end position="316"/>
    </location>
</feature>